<reference evidence="1" key="1">
    <citation type="submission" date="2021-01" db="EMBL/GenBank/DDBJ databases">
        <authorList>
            <person name="Corre E."/>
            <person name="Pelletier E."/>
            <person name="Niang G."/>
            <person name="Scheremetjew M."/>
            <person name="Finn R."/>
            <person name="Kale V."/>
            <person name="Holt S."/>
            <person name="Cochrane G."/>
            <person name="Meng A."/>
            <person name="Brown T."/>
            <person name="Cohen L."/>
        </authorList>
    </citation>
    <scope>NUCLEOTIDE SEQUENCE</scope>
    <source>
        <strain evidence="1">NIES-381</strain>
    </source>
</reference>
<organism evidence="1">
    <name type="scientific">Eutreptiella gymnastica</name>
    <dbReference type="NCBI Taxonomy" id="73025"/>
    <lineage>
        <taxon>Eukaryota</taxon>
        <taxon>Discoba</taxon>
        <taxon>Euglenozoa</taxon>
        <taxon>Euglenida</taxon>
        <taxon>Spirocuta</taxon>
        <taxon>Euglenophyceae</taxon>
        <taxon>Eutreptiales</taxon>
        <taxon>Eutreptiaceae</taxon>
        <taxon>Eutreptiella</taxon>
    </lineage>
</organism>
<name>A0A7S1N537_9EUGL</name>
<sequence length="103" mass="11982">MAYQMAFLLDNEALWKPITDIAYTYVQAGIKLKQDIKFTTMSTFRILVLANVDTESKFYRWIHDSLAETGSTTAKNESRLLWSGARQLSRPEEARRLFKYRGP</sequence>
<dbReference type="AlphaFoldDB" id="A0A7S1N537"/>
<gene>
    <name evidence="1" type="ORF">EGYM00392_LOCUS8910</name>
</gene>
<proteinExistence type="predicted"/>
<accession>A0A7S1N537</accession>
<protein>
    <submittedName>
        <fullName evidence="1">Uncharacterized protein</fullName>
    </submittedName>
</protein>
<dbReference type="EMBL" id="HBGA01023453">
    <property type="protein sequence ID" value="CAD8997841.1"/>
    <property type="molecule type" value="Transcribed_RNA"/>
</dbReference>
<evidence type="ECO:0000313" key="1">
    <source>
        <dbReference type="EMBL" id="CAD8997841.1"/>
    </source>
</evidence>